<dbReference type="InterPro" id="IPR005119">
    <property type="entry name" value="LysR_subst-bd"/>
</dbReference>
<evidence type="ECO:0000256" key="3">
    <source>
        <dbReference type="ARBA" id="ARBA00023125"/>
    </source>
</evidence>
<keyword evidence="4" id="KW-0804">Transcription</keyword>
<evidence type="ECO:0000313" key="7">
    <source>
        <dbReference type="Proteomes" id="UP000305674"/>
    </source>
</evidence>
<sequence length="286" mass="32241">MLKVELLESFIAVAESGNMSKAAEKVCRTQSALSLQIKKLEESVGQVLLERDNRGVTLTESGEKLLNYAYKMVQLNMQALDDLKEETKQVIRLGVPTDYVKWYLESGLIEFIREFTNLQLVIDTDVSGNLFKRLGNGEFDAIIATHWHPQAHGELLFERRFVWAAAKNGNAHQRGTIPMALYPENCPIRAQVFANHNISMRPINVLLSTPSPQALCMAVEDDLCIAPVAEFRISDKMQVLDAEEHKLPKLPMFNESFYVNPSAETEALEQLRGLLKANLNKMVIQP</sequence>
<dbReference type="Pfam" id="PF00126">
    <property type="entry name" value="HTH_1"/>
    <property type="match status" value="1"/>
</dbReference>
<dbReference type="OrthoDB" id="5723059at2"/>
<organism evidence="6 7">
    <name type="scientific">Ferrimonas sediminicola</name>
    <dbReference type="NCBI Taxonomy" id="2569538"/>
    <lineage>
        <taxon>Bacteria</taxon>
        <taxon>Pseudomonadati</taxon>
        <taxon>Pseudomonadota</taxon>
        <taxon>Gammaproteobacteria</taxon>
        <taxon>Alteromonadales</taxon>
        <taxon>Ferrimonadaceae</taxon>
        <taxon>Ferrimonas</taxon>
    </lineage>
</organism>
<dbReference type="Pfam" id="PF03466">
    <property type="entry name" value="LysR_substrate"/>
    <property type="match status" value="1"/>
</dbReference>
<protein>
    <submittedName>
        <fullName evidence="6">LysR family transcriptional regulator</fullName>
    </submittedName>
</protein>
<comment type="caution">
    <text evidence="6">The sequence shown here is derived from an EMBL/GenBank/DDBJ whole genome shotgun (WGS) entry which is preliminary data.</text>
</comment>
<evidence type="ECO:0000256" key="2">
    <source>
        <dbReference type="ARBA" id="ARBA00023015"/>
    </source>
</evidence>
<comment type="similarity">
    <text evidence="1">Belongs to the LysR transcriptional regulatory family.</text>
</comment>
<gene>
    <name evidence="6" type="ORF">FCL40_07095</name>
</gene>
<keyword evidence="2" id="KW-0805">Transcription regulation</keyword>
<keyword evidence="7" id="KW-1185">Reference proteome</keyword>
<name>A0A4U1BG35_9GAMM</name>
<dbReference type="InterPro" id="IPR036390">
    <property type="entry name" value="WH_DNA-bd_sf"/>
</dbReference>
<dbReference type="RefSeq" id="WP_136852459.1">
    <property type="nucleotide sequence ID" value="NZ_SWCI01000003.1"/>
</dbReference>
<dbReference type="AlphaFoldDB" id="A0A4U1BG35"/>
<dbReference type="SUPFAM" id="SSF46785">
    <property type="entry name" value="Winged helix' DNA-binding domain"/>
    <property type="match status" value="1"/>
</dbReference>
<feature type="domain" description="HTH lysR-type" evidence="5">
    <location>
        <begin position="2"/>
        <end position="59"/>
    </location>
</feature>
<evidence type="ECO:0000256" key="4">
    <source>
        <dbReference type="ARBA" id="ARBA00023163"/>
    </source>
</evidence>
<evidence type="ECO:0000259" key="5">
    <source>
        <dbReference type="PROSITE" id="PS50931"/>
    </source>
</evidence>
<keyword evidence="3" id="KW-0238">DNA-binding</keyword>
<dbReference type="SUPFAM" id="SSF53850">
    <property type="entry name" value="Periplasmic binding protein-like II"/>
    <property type="match status" value="1"/>
</dbReference>
<dbReference type="Gene3D" id="1.10.10.10">
    <property type="entry name" value="Winged helix-like DNA-binding domain superfamily/Winged helix DNA-binding domain"/>
    <property type="match status" value="1"/>
</dbReference>
<evidence type="ECO:0000313" key="6">
    <source>
        <dbReference type="EMBL" id="TKB49910.1"/>
    </source>
</evidence>
<dbReference type="InterPro" id="IPR036388">
    <property type="entry name" value="WH-like_DNA-bd_sf"/>
</dbReference>
<evidence type="ECO:0000256" key="1">
    <source>
        <dbReference type="ARBA" id="ARBA00009437"/>
    </source>
</evidence>
<proteinExistence type="inferred from homology"/>
<dbReference type="GO" id="GO:0003700">
    <property type="term" value="F:DNA-binding transcription factor activity"/>
    <property type="evidence" value="ECO:0007669"/>
    <property type="project" value="InterPro"/>
</dbReference>
<dbReference type="InterPro" id="IPR050176">
    <property type="entry name" value="LTTR"/>
</dbReference>
<dbReference type="PRINTS" id="PR00039">
    <property type="entry name" value="HTHLYSR"/>
</dbReference>
<accession>A0A4U1BG35</accession>
<dbReference type="PANTHER" id="PTHR30579">
    <property type="entry name" value="TRANSCRIPTIONAL REGULATOR"/>
    <property type="match status" value="1"/>
</dbReference>
<reference evidence="6 7" key="1">
    <citation type="submission" date="2019-04" db="EMBL/GenBank/DDBJ databases">
        <authorList>
            <person name="Hwang J.C."/>
        </authorList>
    </citation>
    <scope>NUCLEOTIDE SEQUENCE [LARGE SCALE GENOMIC DNA]</scope>
    <source>
        <strain evidence="6 7">IMCC35001</strain>
    </source>
</reference>
<dbReference type="InterPro" id="IPR000847">
    <property type="entry name" value="LysR_HTH_N"/>
</dbReference>
<dbReference type="GO" id="GO:0003677">
    <property type="term" value="F:DNA binding"/>
    <property type="evidence" value="ECO:0007669"/>
    <property type="project" value="UniProtKB-KW"/>
</dbReference>
<dbReference type="Proteomes" id="UP000305674">
    <property type="component" value="Unassembled WGS sequence"/>
</dbReference>
<dbReference type="FunFam" id="1.10.10.10:FF:000001">
    <property type="entry name" value="LysR family transcriptional regulator"/>
    <property type="match status" value="1"/>
</dbReference>
<dbReference type="EMBL" id="SWCI01000003">
    <property type="protein sequence ID" value="TKB49910.1"/>
    <property type="molecule type" value="Genomic_DNA"/>
</dbReference>
<dbReference type="PANTHER" id="PTHR30579:SF7">
    <property type="entry name" value="HTH-TYPE TRANSCRIPTIONAL REGULATOR LRHA-RELATED"/>
    <property type="match status" value="1"/>
</dbReference>
<dbReference type="PROSITE" id="PS50931">
    <property type="entry name" value="HTH_LYSR"/>
    <property type="match status" value="1"/>
</dbReference>
<dbReference type="Gene3D" id="3.40.190.10">
    <property type="entry name" value="Periplasmic binding protein-like II"/>
    <property type="match status" value="2"/>
</dbReference>